<dbReference type="EMBL" id="MK500333">
    <property type="protein sequence ID" value="QBK86202.1"/>
    <property type="molecule type" value="Genomic_DNA"/>
</dbReference>
<organism evidence="2">
    <name type="scientific">Marseillevirus LCMAC101</name>
    <dbReference type="NCBI Taxonomy" id="2506602"/>
    <lineage>
        <taxon>Viruses</taxon>
        <taxon>Varidnaviria</taxon>
        <taxon>Bamfordvirae</taxon>
        <taxon>Nucleocytoviricota</taxon>
        <taxon>Megaviricetes</taxon>
        <taxon>Pimascovirales</taxon>
        <taxon>Pimascovirales incertae sedis</taxon>
        <taxon>Marseilleviridae</taxon>
    </lineage>
</organism>
<evidence type="ECO:0000313" key="2">
    <source>
        <dbReference type="EMBL" id="QBK86202.1"/>
    </source>
</evidence>
<dbReference type="PANTHER" id="PTHR37844:SF1">
    <property type="entry name" value="CALCINEURIN-LIKE PHOSPHOESTERASE DOMAIN-CONTAINING PROTEIN"/>
    <property type="match status" value="1"/>
</dbReference>
<protein>
    <submittedName>
        <fullName evidence="2">Calcineurin-like phosphoesterase</fullName>
    </submittedName>
</protein>
<evidence type="ECO:0000259" key="1">
    <source>
        <dbReference type="Pfam" id="PF00149"/>
    </source>
</evidence>
<dbReference type="InterPro" id="IPR004843">
    <property type="entry name" value="Calcineurin-like_PHP"/>
</dbReference>
<dbReference type="PANTHER" id="PTHR37844">
    <property type="entry name" value="SER/THR PROTEIN PHOSPHATASE SUPERFAMILY (AFU_ORTHOLOGUE AFUA_1G14840)"/>
    <property type="match status" value="1"/>
</dbReference>
<sequence>MENNASLDKVLCPDPNGTLLLAGDLARVESTSLFINTLRTCCGKFNKVIFVPGNHEYYCIRHKESMPNIFRSIKSLAKNLENLIVLDNEYYTIGNIIIYGSTFWSYASESWRQIPIYVGKKGKERLITNHEYNELHFKSLIALEKAIKVAEEQNKKMVVVTHYPPTAKGTMDPKYQNSSNKSMYYSHSDHILENKVIIKWIFGHSGTNSRYERREGVYEKLLTNQAVEKDFRNPLILII</sequence>
<proteinExistence type="predicted"/>
<feature type="domain" description="Calcineurin-like phosphoesterase" evidence="1">
    <location>
        <begin position="8"/>
        <end position="205"/>
    </location>
</feature>
<dbReference type="InterPro" id="IPR029052">
    <property type="entry name" value="Metallo-depent_PP-like"/>
</dbReference>
<reference evidence="2" key="1">
    <citation type="journal article" date="2019" name="MBio">
        <title>Virus Genomes from Deep Sea Sediments Expand the Ocean Megavirome and Support Independent Origins of Viral Gigantism.</title>
        <authorList>
            <person name="Backstrom D."/>
            <person name="Yutin N."/>
            <person name="Jorgensen S.L."/>
            <person name="Dharamshi J."/>
            <person name="Homa F."/>
            <person name="Zaremba-Niedwiedzka K."/>
            <person name="Spang A."/>
            <person name="Wolf Y.I."/>
            <person name="Koonin E.V."/>
            <person name="Ettema T.J."/>
        </authorList>
    </citation>
    <scope>NUCLEOTIDE SEQUENCE</scope>
</reference>
<dbReference type="Pfam" id="PF00149">
    <property type="entry name" value="Metallophos"/>
    <property type="match status" value="1"/>
</dbReference>
<name>A0A481YSJ1_9VIRU</name>
<dbReference type="GO" id="GO:0016787">
    <property type="term" value="F:hydrolase activity"/>
    <property type="evidence" value="ECO:0007669"/>
    <property type="project" value="InterPro"/>
</dbReference>
<gene>
    <name evidence="2" type="ORF">LCMAC101_07970</name>
</gene>
<accession>A0A481YSJ1</accession>
<dbReference type="Gene3D" id="3.60.21.10">
    <property type="match status" value="1"/>
</dbReference>
<dbReference type="SUPFAM" id="SSF56300">
    <property type="entry name" value="Metallo-dependent phosphatases"/>
    <property type="match status" value="1"/>
</dbReference>